<feature type="region of interest" description="Disordered" evidence="4">
    <location>
        <begin position="130"/>
        <end position="170"/>
    </location>
</feature>
<dbReference type="GO" id="GO:0008270">
    <property type="term" value="F:zinc ion binding"/>
    <property type="evidence" value="ECO:0007669"/>
    <property type="project" value="UniProtKB-KW"/>
</dbReference>
<dbReference type="SMART" id="SM00343">
    <property type="entry name" value="ZnF_C2HC"/>
    <property type="match status" value="2"/>
</dbReference>
<organism evidence="6 7">
    <name type="scientific">Phytophthora rubi</name>
    <dbReference type="NCBI Taxonomy" id="129364"/>
    <lineage>
        <taxon>Eukaryota</taxon>
        <taxon>Sar</taxon>
        <taxon>Stramenopiles</taxon>
        <taxon>Oomycota</taxon>
        <taxon>Peronosporomycetes</taxon>
        <taxon>Peronosporales</taxon>
        <taxon>Peronosporaceae</taxon>
        <taxon>Phytophthora</taxon>
    </lineage>
</organism>
<evidence type="ECO:0000256" key="1">
    <source>
        <dbReference type="ARBA" id="ARBA00012060"/>
    </source>
</evidence>
<dbReference type="InterPro" id="IPR036441">
    <property type="entry name" value="DHquinase_II_sf"/>
</dbReference>
<name>A0A6A3KHV8_9STRA</name>
<dbReference type="Gene3D" id="3.40.50.9100">
    <property type="entry name" value="Dehydroquinase, class II"/>
    <property type="match status" value="1"/>
</dbReference>
<gene>
    <name evidence="6" type="ORF">PR001_g17994</name>
</gene>
<evidence type="ECO:0000313" key="7">
    <source>
        <dbReference type="Proteomes" id="UP000429607"/>
    </source>
</evidence>
<proteinExistence type="predicted"/>
<accession>A0A6A3KHV8</accession>
<dbReference type="EMBL" id="QXFV01001546">
    <property type="protein sequence ID" value="KAE9003353.1"/>
    <property type="molecule type" value="Genomic_DNA"/>
</dbReference>
<feature type="compositionally biased region" description="Low complexity" evidence="4">
    <location>
        <begin position="133"/>
        <end position="143"/>
    </location>
</feature>
<sequence>MTIIMTSARLVHALALAGAGARRSLLKPRGLRALSSAPLNPFEIDLKGLQTPASTGDKLTLDGAKRSAVAQQADAQRQINLLHEEMSSVFGEEVAEYGGDASSSSVELEQVVAVVDKGLGAKEDVPLPVDSSVQAVQPPAVKAARSKKSPKKSSQGEGEKAVGGESGEDSSGVEMVNVLLLQGPCSFMKGVWTGGDVERAELQRQVQELADKLKIVVKGQNHDSEKRILEMLLGAREDQVIVLCWNISLAKSPFVVHALELIQSRVIIVSPIGVEHGPLPANVVGVVSGFWNQSLSLAINAAANVLESNDTKKIRAGVSVSQKKNQQSPSAKGKKKGIKLTCNVCGEVGHIRRNCPKLTCNWCGEVGHIRRNCPKLPRTKE</sequence>
<feature type="domain" description="CCHC-type" evidence="5">
    <location>
        <begin position="342"/>
        <end position="357"/>
    </location>
</feature>
<evidence type="ECO:0000259" key="5">
    <source>
        <dbReference type="PROSITE" id="PS50158"/>
    </source>
</evidence>
<keyword evidence="3" id="KW-0862">Zinc</keyword>
<dbReference type="Gene3D" id="4.10.60.10">
    <property type="entry name" value="Zinc finger, CCHC-type"/>
    <property type="match status" value="2"/>
</dbReference>
<dbReference type="AlphaFoldDB" id="A0A6A3KHV8"/>
<feature type="domain" description="CCHC-type" evidence="5">
    <location>
        <begin position="360"/>
        <end position="375"/>
    </location>
</feature>
<dbReference type="GO" id="GO:0003676">
    <property type="term" value="F:nucleic acid binding"/>
    <property type="evidence" value="ECO:0007669"/>
    <property type="project" value="InterPro"/>
</dbReference>
<dbReference type="Pfam" id="PF00098">
    <property type="entry name" value="zf-CCHC"/>
    <property type="match status" value="2"/>
</dbReference>
<keyword evidence="3" id="KW-0863">Zinc-finger</keyword>
<comment type="caution">
    <text evidence="6">The sequence shown here is derived from an EMBL/GenBank/DDBJ whole genome shotgun (WGS) entry which is preliminary data.</text>
</comment>
<protein>
    <recommendedName>
        <fullName evidence="1">3-dehydroquinate dehydratase</fullName>
        <ecNumber evidence="1">4.2.1.10</ecNumber>
    </recommendedName>
</protein>
<dbReference type="GO" id="GO:0003855">
    <property type="term" value="F:3-dehydroquinate dehydratase activity"/>
    <property type="evidence" value="ECO:0007669"/>
    <property type="project" value="UniProtKB-EC"/>
</dbReference>
<dbReference type="PROSITE" id="PS50158">
    <property type="entry name" value="ZF_CCHC"/>
    <property type="match status" value="2"/>
</dbReference>
<evidence type="ECO:0000256" key="3">
    <source>
        <dbReference type="PROSITE-ProRule" id="PRU00047"/>
    </source>
</evidence>
<evidence type="ECO:0000313" key="6">
    <source>
        <dbReference type="EMBL" id="KAE9003353.1"/>
    </source>
</evidence>
<dbReference type="InterPro" id="IPR001878">
    <property type="entry name" value="Znf_CCHC"/>
</dbReference>
<dbReference type="Proteomes" id="UP000429607">
    <property type="component" value="Unassembled WGS sequence"/>
</dbReference>
<keyword evidence="2" id="KW-0456">Lyase</keyword>
<reference evidence="6 7" key="1">
    <citation type="submission" date="2018-09" db="EMBL/GenBank/DDBJ databases">
        <title>Genomic investigation of the strawberry pathogen Phytophthora fragariae indicates pathogenicity is determined by transcriptional variation in three key races.</title>
        <authorList>
            <person name="Adams T.M."/>
            <person name="Armitage A.D."/>
            <person name="Sobczyk M.K."/>
            <person name="Bates H.J."/>
            <person name="Dunwell J.M."/>
            <person name="Nellist C.F."/>
            <person name="Harrison R.J."/>
        </authorList>
    </citation>
    <scope>NUCLEOTIDE SEQUENCE [LARGE SCALE GENOMIC DNA]</scope>
    <source>
        <strain evidence="6 7">SCRP249</strain>
    </source>
</reference>
<dbReference type="InterPro" id="IPR036875">
    <property type="entry name" value="Znf_CCHC_sf"/>
</dbReference>
<dbReference type="EC" id="4.2.1.10" evidence="1"/>
<keyword evidence="3" id="KW-0479">Metal-binding</keyword>
<evidence type="ECO:0000256" key="2">
    <source>
        <dbReference type="ARBA" id="ARBA00023239"/>
    </source>
</evidence>
<evidence type="ECO:0000256" key="4">
    <source>
        <dbReference type="SAM" id="MobiDB-lite"/>
    </source>
</evidence>
<dbReference type="SUPFAM" id="SSF57756">
    <property type="entry name" value="Retrovirus zinc finger-like domains"/>
    <property type="match status" value="1"/>
</dbReference>